<name>A0A6H5IBT2_9HYME</name>
<proteinExistence type="predicted"/>
<accession>A0A6H5IBT2</accession>
<organism evidence="1 2">
    <name type="scientific">Trichogramma brassicae</name>
    <dbReference type="NCBI Taxonomy" id="86971"/>
    <lineage>
        <taxon>Eukaryota</taxon>
        <taxon>Metazoa</taxon>
        <taxon>Ecdysozoa</taxon>
        <taxon>Arthropoda</taxon>
        <taxon>Hexapoda</taxon>
        <taxon>Insecta</taxon>
        <taxon>Pterygota</taxon>
        <taxon>Neoptera</taxon>
        <taxon>Endopterygota</taxon>
        <taxon>Hymenoptera</taxon>
        <taxon>Apocrita</taxon>
        <taxon>Proctotrupomorpha</taxon>
        <taxon>Chalcidoidea</taxon>
        <taxon>Trichogrammatidae</taxon>
        <taxon>Trichogramma</taxon>
    </lineage>
</organism>
<gene>
    <name evidence="1" type="ORF">TBRA_LOCUS5047</name>
</gene>
<protein>
    <submittedName>
        <fullName evidence="1">Uncharacterized protein</fullName>
    </submittedName>
</protein>
<keyword evidence="2" id="KW-1185">Reference proteome</keyword>
<dbReference type="EMBL" id="CADCXV010000699">
    <property type="protein sequence ID" value="CAB0033127.1"/>
    <property type="molecule type" value="Genomic_DNA"/>
</dbReference>
<dbReference type="Proteomes" id="UP000479190">
    <property type="component" value="Unassembled WGS sequence"/>
</dbReference>
<evidence type="ECO:0000313" key="2">
    <source>
        <dbReference type="Proteomes" id="UP000479190"/>
    </source>
</evidence>
<evidence type="ECO:0000313" key="1">
    <source>
        <dbReference type="EMBL" id="CAB0033127.1"/>
    </source>
</evidence>
<sequence length="181" mass="20710">MCVCLCEQFLYGYYYDVFFWSGHGTIYGDLSNLRVNLDVDVDLSKYQIVFRSLKFHDNGKLDASSDGFWSNVVVKVAIWLAHDAILRQVEVMANDILAAEVELVNRQIGPGHRPFTFVNLVKSNRRSLASLSLRSLEQEFAADEYHPNEEVADAPSPDKVELLEKVLRQVEENKLKNRIDV</sequence>
<dbReference type="AlphaFoldDB" id="A0A6H5IBT2"/>
<reference evidence="1 2" key="1">
    <citation type="submission" date="2020-02" db="EMBL/GenBank/DDBJ databases">
        <authorList>
            <person name="Ferguson B K."/>
        </authorList>
    </citation>
    <scope>NUCLEOTIDE SEQUENCE [LARGE SCALE GENOMIC DNA]</scope>
</reference>